<dbReference type="Proteomes" id="UP000187283">
    <property type="component" value="Unassembled WGS sequence"/>
</dbReference>
<dbReference type="AlphaFoldDB" id="A0A1R1WZ79"/>
<keyword evidence="5" id="KW-1185">Reference proteome</keyword>
<evidence type="ECO:0000313" key="4">
    <source>
        <dbReference type="EMBL" id="OMJ07793.1"/>
    </source>
</evidence>
<evidence type="ECO:0000313" key="5">
    <source>
        <dbReference type="Proteomes" id="UP000187283"/>
    </source>
</evidence>
<dbReference type="GO" id="GO:0005737">
    <property type="term" value="C:cytoplasm"/>
    <property type="evidence" value="ECO:0007669"/>
    <property type="project" value="TreeGrafter"/>
</dbReference>
<dbReference type="PROSITE" id="PS51411">
    <property type="entry name" value="PSP1_C"/>
    <property type="match status" value="1"/>
</dbReference>
<dbReference type="InterPro" id="IPR047767">
    <property type="entry name" value="PSP1-like"/>
</dbReference>
<feature type="compositionally biased region" description="Polar residues" evidence="1">
    <location>
        <begin position="1"/>
        <end position="20"/>
    </location>
</feature>
<sequence>MLSFSNTLDQSSTDFNSTQPESKKISIDQLKSSVKITSDPLTTKSDSKISALNLSSNNEPDFFPENESFFNPKTGDFDIGWKAVGSQSTRVLGSSLSKDDQSSIWGLDSLIEDTNKLSFESSNNISKLGGMMVGNSSINSSSNMDHSVYTSEPWPAFSRSLEKDSFETSDQNVPFKLTKSSIDIKNINRFAPINNHSLISPQNENDLGLSDINNLSISAAAADAAAEAEFVDSVLMSAMDTTDKSSSHNPNSSLNSRASGVLYPLNHHPDSINTRPNIVPRHSSFDLSDLNPKSSLNHFSSNNSNTNSLFSKNNQTNNAFSDLSSYSGQPLPLIGQSSDPQNNNPYNNMRYRSAIQTMQYYDNFYSRNNGPGLNFNPSQNLGNMYPINNKPNFSGLNDNSQNNYMWPSNNNYLSGSLKNDSSFSFNYNRPPLLHQPNFGSLNFNQNNIGVGLLPSNLSQNNPSQFSSISAMKMQMQMPNNIQQNNLHGLNSYQNSNHFYNNNNNNPNNSSLSEMGRGVPLNLLPSDARIFVVQFKGKRNDLFFYSKSSSDNKSNSSKPIAPGVCAIVEADRGQDLGLIIEEYHSKDQALQFMSSKFHDDDSKDSNSPESNKNNGPYSPKRSDSFNSASSISPQFSDIVKSNLSTDQNTLSNEPPKEKTPATVNNDNNNNSNNLPQANPKDVSIKRIFRLADSTDIDVMVTKSQDEQKALLVCQAKVRSLKLPMEVVDAEYQWDRRKLIFFFSADHRIDFRELVRELFKTYKTRIWMCAVEQR</sequence>
<proteinExistence type="predicted"/>
<evidence type="ECO:0000259" key="2">
    <source>
        <dbReference type="PROSITE" id="PS51411"/>
    </source>
</evidence>
<comment type="caution">
    <text evidence="3">The sequence shown here is derived from an EMBL/GenBank/DDBJ whole genome shotgun (WGS) entry which is preliminary data.</text>
</comment>
<dbReference type="EMBL" id="LSSN01005991">
    <property type="protein sequence ID" value="OMJ07692.1"/>
    <property type="molecule type" value="Genomic_DNA"/>
</dbReference>
<organism evidence="3 5">
    <name type="scientific">Smittium culicis</name>
    <dbReference type="NCBI Taxonomy" id="133412"/>
    <lineage>
        <taxon>Eukaryota</taxon>
        <taxon>Fungi</taxon>
        <taxon>Fungi incertae sedis</taxon>
        <taxon>Zoopagomycota</taxon>
        <taxon>Kickxellomycotina</taxon>
        <taxon>Harpellomycetes</taxon>
        <taxon>Harpellales</taxon>
        <taxon>Legeriomycetaceae</taxon>
        <taxon>Smittium</taxon>
    </lineage>
</organism>
<reference evidence="3 5" key="1">
    <citation type="submission" date="2017-01" db="EMBL/GenBank/DDBJ databases">
        <authorList>
            <person name="Mah S.A."/>
            <person name="Swanson W.J."/>
            <person name="Moy G.W."/>
            <person name="Vacquier V.D."/>
        </authorList>
    </citation>
    <scope>NUCLEOTIDE SEQUENCE [LARGE SCALE GENOMIC DNA]</scope>
    <source>
        <strain evidence="3 5">GSMNP</strain>
    </source>
</reference>
<dbReference type="OrthoDB" id="243127at2759"/>
<protein>
    <recommendedName>
        <fullName evidence="2">PSP1 C-terminal domain-containing protein</fullName>
    </recommendedName>
</protein>
<accession>A0A1R1WZ79</accession>
<feature type="region of interest" description="Disordered" evidence="1">
    <location>
        <begin position="596"/>
        <end position="630"/>
    </location>
</feature>
<feature type="domain" description="PSP1 C-terminal" evidence="2">
    <location>
        <begin position="684"/>
        <end position="769"/>
    </location>
</feature>
<feature type="compositionally biased region" description="Basic and acidic residues" evidence="1">
    <location>
        <begin position="596"/>
        <end position="605"/>
    </location>
</feature>
<dbReference type="PANTHER" id="PTHR43830">
    <property type="entry name" value="PROTEIN PSP1"/>
    <property type="match status" value="1"/>
</dbReference>
<feature type="region of interest" description="Disordered" evidence="1">
    <location>
        <begin position="644"/>
        <end position="678"/>
    </location>
</feature>
<dbReference type="InterPro" id="IPR007557">
    <property type="entry name" value="PSP1_C"/>
</dbReference>
<evidence type="ECO:0000313" key="3">
    <source>
        <dbReference type="EMBL" id="OMJ07692.1"/>
    </source>
</evidence>
<name>A0A1R1WZ79_9FUNG</name>
<dbReference type="Pfam" id="PF04468">
    <property type="entry name" value="PSP1"/>
    <property type="match status" value="1"/>
</dbReference>
<feature type="region of interest" description="Disordered" evidence="1">
    <location>
        <begin position="1"/>
        <end position="26"/>
    </location>
</feature>
<dbReference type="EMBL" id="LSSN01005965">
    <property type="protein sequence ID" value="OMJ07793.1"/>
    <property type="molecule type" value="Genomic_DNA"/>
</dbReference>
<dbReference type="PANTHER" id="PTHR43830:SF3">
    <property type="entry name" value="PROTEIN PSP1"/>
    <property type="match status" value="1"/>
</dbReference>
<gene>
    <name evidence="4" type="ORF">AYI70_g11958</name>
    <name evidence="3" type="ORF">AYI70_g12025</name>
</gene>
<feature type="compositionally biased region" description="Low complexity" evidence="1">
    <location>
        <begin position="663"/>
        <end position="672"/>
    </location>
</feature>
<dbReference type="NCBIfam" id="NF041131">
    <property type="entry name" value="RicT_YaaT_fam"/>
    <property type="match status" value="1"/>
</dbReference>
<evidence type="ECO:0000256" key="1">
    <source>
        <dbReference type="SAM" id="MobiDB-lite"/>
    </source>
</evidence>